<organism evidence="9 10">
    <name type="scientific">Gordonia humi</name>
    <dbReference type="NCBI Taxonomy" id="686429"/>
    <lineage>
        <taxon>Bacteria</taxon>
        <taxon>Bacillati</taxon>
        <taxon>Actinomycetota</taxon>
        <taxon>Actinomycetes</taxon>
        <taxon>Mycobacteriales</taxon>
        <taxon>Gordoniaceae</taxon>
        <taxon>Gordonia</taxon>
    </lineage>
</organism>
<evidence type="ECO:0000313" key="9">
    <source>
        <dbReference type="EMBL" id="MBB4133978.1"/>
    </source>
</evidence>
<evidence type="ECO:0000256" key="1">
    <source>
        <dbReference type="ARBA" id="ARBA00004651"/>
    </source>
</evidence>
<feature type="transmembrane region" description="Helical" evidence="7">
    <location>
        <begin position="360"/>
        <end position="383"/>
    </location>
</feature>
<evidence type="ECO:0000256" key="5">
    <source>
        <dbReference type="ARBA" id="ARBA00022989"/>
    </source>
</evidence>
<reference evidence="9 10" key="1">
    <citation type="submission" date="2020-08" db="EMBL/GenBank/DDBJ databases">
        <title>Sequencing the genomes of 1000 actinobacteria strains.</title>
        <authorList>
            <person name="Klenk H.-P."/>
        </authorList>
    </citation>
    <scope>NUCLEOTIDE SEQUENCE [LARGE SCALE GENOMIC DNA]</scope>
    <source>
        <strain evidence="9 10">DSM 45298</strain>
    </source>
</reference>
<keyword evidence="2" id="KW-0813">Transport</keyword>
<feature type="transmembrane region" description="Helical" evidence="7">
    <location>
        <begin position="389"/>
        <end position="408"/>
    </location>
</feature>
<evidence type="ECO:0000313" key="10">
    <source>
        <dbReference type="Proteomes" id="UP000551501"/>
    </source>
</evidence>
<evidence type="ECO:0000256" key="2">
    <source>
        <dbReference type="ARBA" id="ARBA00022448"/>
    </source>
</evidence>
<dbReference type="PANTHER" id="PTHR43045:SF1">
    <property type="entry name" value="SHIKIMATE TRANSPORTER"/>
    <property type="match status" value="1"/>
</dbReference>
<feature type="transmembrane region" description="Helical" evidence="7">
    <location>
        <begin position="294"/>
        <end position="315"/>
    </location>
</feature>
<dbReference type="PROSITE" id="PS50850">
    <property type="entry name" value="MFS"/>
    <property type="match status" value="1"/>
</dbReference>
<feature type="transmembrane region" description="Helical" evidence="7">
    <location>
        <begin position="177"/>
        <end position="196"/>
    </location>
</feature>
<dbReference type="Proteomes" id="UP000551501">
    <property type="component" value="Unassembled WGS sequence"/>
</dbReference>
<keyword evidence="4 7" id="KW-0812">Transmembrane</keyword>
<accession>A0A840EUD5</accession>
<gene>
    <name evidence="9" type="ORF">BKA16_000530</name>
</gene>
<evidence type="ECO:0000256" key="7">
    <source>
        <dbReference type="SAM" id="Phobius"/>
    </source>
</evidence>
<dbReference type="PANTHER" id="PTHR43045">
    <property type="entry name" value="SHIKIMATE TRANSPORTER"/>
    <property type="match status" value="1"/>
</dbReference>
<sequence length="424" mass="45082">MLAVSVVTTSLEYYDFYVYATIAAIVFNVTFFASDDPVTAAVNSFATLAVGALARPLGGIIAGHFGDRYGRKPVLVAGTVLMGLSTTLVGFVPSTGIVWLAPSVLVALRICQGLAVGAGWGGAVLMATEYAPKNRRGLYGSFAQLGIPVGLIGANVTVVTASAMLGTDQFLDWGWRIPFWASSLILIISFLVHRYMEDTPEFRKAEQKIEQVAAQRSPMLQVIRQYPRLIISAAFTYLVGIVVFYTTATTSLEFATSNLGIDRNVALLTVLISAAVCIPLTPLCGYLSDLYGRVRIYAIGIVVMGGWAVPCWILMSKATPSNVWPLIIAVGGATLTMCFQQGTQATLFAELFPPQIRFSGVTTSYSVAAVLASFSPMLSVVLVDGAASNGWRVGAMILVLGVIALVCLRGVAPTHRSRATANSV</sequence>
<dbReference type="Pfam" id="PF00083">
    <property type="entry name" value="Sugar_tr"/>
    <property type="match status" value="1"/>
</dbReference>
<dbReference type="AlphaFoldDB" id="A0A840EUD5"/>
<proteinExistence type="predicted"/>
<feature type="domain" description="Major facilitator superfamily (MFS) profile" evidence="8">
    <location>
        <begin position="1"/>
        <end position="416"/>
    </location>
</feature>
<protein>
    <submittedName>
        <fullName evidence="9">MFS family permease</fullName>
    </submittedName>
</protein>
<feature type="transmembrane region" description="Helical" evidence="7">
    <location>
        <begin position="321"/>
        <end position="339"/>
    </location>
</feature>
<keyword evidence="6 7" id="KW-0472">Membrane</keyword>
<name>A0A840EUD5_9ACTN</name>
<comment type="caution">
    <text evidence="9">The sequence shown here is derived from an EMBL/GenBank/DDBJ whole genome shotgun (WGS) entry which is preliminary data.</text>
</comment>
<dbReference type="GO" id="GO:0022857">
    <property type="term" value="F:transmembrane transporter activity"/>
    <property type="evidence" value="ECO:0007669"/>
    <property type="project" value="InterPro"/>
</dbReference>
<feature type="transmembrane region" description="Helical" evidence="7">
    <location>
        <begin position="226"/>
        <end position="245"/>
    </location>
</feature>
<feature type="transmembrane region" description="Helical" evidence="7">
    <location>
        <begin position="265"/>
        <end position="287"/>
    </location>
</feature>
<keyword evidence="10" id="KW-1185">Reference proteome</keyword>
<feature type="transmembrane region" description="Helical" evidence="7">
    <location>
        <begin position="40"/>
        <end position="62"/>
    </location>
</feature>
<feature type="transmembrane region" description="Helical" evidence="7">
    <location>
        <begin position="16"/>
        <end position="34"/>
    </location>
</feature>
<evidence type="ECO:0000256" key="6">
    <source>
        <dbReference type="ARBA" id="ARBA00023136"/>
    </source>
</evidence>
<dbReference type="InterPro" id="IPR011701">
    <property type="entry name" value="MFS"/>
</dbReference>
<evidence type="ECO:0000259" key="8">
    <source>
        <dbReference type="PROSITE" id="PS50850"/>
    </source>
</evidence>
<dbReference type="InterPro" id="IPR020846">
    <property type="entry name" value="MFS_dom"/>
</dbReference>
<dbReference type="InterPro" id="IPR005828">
    <property type="entry name" value="MFS_sugar_transport-like"/>
</dbReference>
<feature type="transmembrane region" description="Helical" evidence="7">
    <location>
        <begin position="138"/>
        <end position="165"/>
    </location>
</feature>
<dbReference type="Gene3D" id="1.20.1250.20">
    <property type="entry name" value="MFS general substrate transporter like domains"/>
    <property type="match status" value="2"/>
</dbReference>
<dbReference type="GO" id="GO:0005886">
    <property type="term" value="C:plasma membrane"/>
    <property type="evidence" value="ECO:0007669"/>
    <property type="project" value="UniProtKB-SubCell"/>
</dbReference>
<keyword evidence="5 7" id="KW-1133">Transmembrane helix</keyword>
<dbReference type="EMBL" id="JACIFP010000001">
    <property type="protein sequence ID" value="MBB4133978.1"/>
    <property type="molecule type" value="Genomic_DNA"/>
</dbReference>
<dbReference type="SUPFAM" id="SSF103473">
    <property type="entry name" value="MFS general substrate transporter"/>
    <property type="match status" value="1"/>
</dbReference>
<keyword evidence="3" id="KW-1003">Cell membrane</keyword>
<feature type="transmembrane region" description="Helical" evidence="7">
    <location>
        <begin position="106"/>
        <end position="126"/>
    </location>
</feature>
<evidence type="ECO:0000256" key="4">
    <source>
        <dbReference type="ARBA" id="ARBA00022692"/>
    </source>
</evidence>
<dbReference type="Pfam" id="PF07690">
    <property type="entry name" value="MFS_1"/>
    <property type="match status" value="1"/>
</dbReference>
<comment type="subcellular location">
    <subcellularLocation>
        <location evidence="1">Cell membrane</location>
        <topology evidence="1">Multi-pass membrane protein</topology>
    </subcellularLocation>
</comment>
<dbReference type="InterPro" id="IPR036259">
    <property type="entry name" value="MFS_trans_sf"/>
</dbReference>
<feature type="transmembrane region" description="Helical" evidence="7">
    <location>
        <begin position="74"/>
        <end position="100"/>
    </location>
</feature>
<evidence type="ECO:0000256" key="3">
    <source>
        <dbReference type="ARBA" id="ARBA00022475"/>
    </source>
</evidence>
<dbReference type="RefSeq" id="WP_183369183.1">
    <property type="nucleotide sequence ID" value="NZ_BAABHL010000063.1"/>
</dbReference>